<evidence type="ECO:0000256" key="11">
    <source>
        <dbReference type="ARBA" id="ARBA00023157"/>
    </source>
</evidence>
<keyword evidence="8" id="KW-0862">Zinc</keyword>
<dbReference type="EMBL" id="CAJHNJ030000094">
    <property type="protein sequence ID" value="CAG9135092.1"/>
    <property type="molecule type" value="Genomic_DNA"/>
</dbReference>
<evidence type="ECO:0000256" key="8">
    <source>
        <dbReference type="ARBA" id="ARBA00022833"/>
    </source>
</evidence>
<organism evidence="15 16">
    <name type="scientific">Plutella xylostella</name>
    <name type="common">Diamondback moth</name>
    <name type="synonym">Plutella maculipennis</name>
    <dbReference type="NCBI Taxonomy" id="51655"/>
    <lineage>
        <taxon>Eukaryota</taxon>
        <taxon>Metazoa</taxon>
        <taxon>Ecdysozoa</taxon>
        <taxon>Arthropoda</taxon>
        <taxon>Hexapoda</taxon>
        <taxon>Insecta</taxon>
        <taxon>Pterygota</taxon>
        <taxon>Neoptera</taxon>
        <taxon>Endopterygota</taxon>
        <taxon>Lepidoptera</taxon>
        <taxon>Glossata</taxon>
        <taxon>Ditrysia</taxon>
        <taxon>Yponomeutoidea</taxon>
        <taxon>Plutellidae</taxon>
        <taxon>Plutella</taxon>
    </lineage>
</organism>
<feature type="compositionally biased region" description="Basic and acidic residues" evidence="13">
    <location>
        <begin position="1530"/>
        <end position="1557"/>
    </location>
</feature>
<reference evidence="15" key="1">
    <citation type="submission" date="2020-11" db="EMBL/GenBank/DDBJ databases">
        <authorList>
            <person name="Whiteford S."/>
        </authorList>
    </citation>
    <scope>NUCLEOTIDE SEQUENCE</scope>
</reference>
<dbReference type="Pfam" id="PF21260">
    <property type="entry name" value="Laman-like_dom"/>
    <property type="match status" value="1"/>
</dbReference>
<comment type="caution">
    <text evidence="15">The sequence shown here is derived from an EMBL/GenBank/DDBJ whole genome shotgun (WGS) entry which is preliminary data.</text>
</comment>
<gene>
    <name evidence="15" type="ORF">PLXY2_LOCUS13328</name>
</gene>
<dbReference type="GO" id="GO:0016020">
    <property type="term" value="C:membrane"/>
    <property type="evidence" value="ECO:0007669"/>
    <property type="project" value="UniProtKB-SubCell"/>
</dbReference>
<dbReference type="InterPro" id="IPR000602">
    <property type="entry name" value="Glyco_hydro_38_N"/>
</dbReference>
<dbReference type="Gene3D" id="2.60.40.1360">
    <property type="match status" value="1"/>
</dbReference>
<evidence type="ECO:0000256" key="7">
    <source>
        <dbReference type="ARBA" id="ARBA00022801"/>
    </source>
</evidence>
<dbReference type="InterPro" id="IPR011682">
    <property type="entry name" value="Glyco_hydro_38_C"/>
</dbReference>
<comment type="subcellular location">
    <subcellularLocation>
        <location evidence="2">Membrane</location>
        <topology evidence="2">Multi-pass membrane protein</topology>
    </subcellularLocation>
</comment>
<comment type="similarity">
    <text evidence="3">Belongs to the glycosyl hydrolase 38 family.</text>
</comment>
<dbReference type="SUPFAM" id="SSF74650">
    <property type="entry name" value="Galactose mutarotase-like"/>
    <property type="match status" value="1"/>
</dbReference>
<dbReference type="CDD" id="cd10810">
    <property type="entry name" value="GH38N_AMII_LAM_like"/>
    <property type="match status" value="1"/>
</dbReference>
<name>A0A8S4G825_PLUXY</name>
<evidence type="ECO:0000256" key="10">
    <source>
        <dbReference type="ARBA" id="ARBA00023136"/>
    </source>
</evidence>
<proteinExistence type="inferred from homology"/>
<dbReference type="Gene3D" id="3.20.110.10">
    <property type="entry name" value="Glycoside hydrolase 38, N terminal domain"/>
    <property type="match status" value="1"/>
</dbReference>
<comment type="cofactor">
    <cofactor evidence="1">
        <name>Zn(2+)</name>
        <dbReference type="ChEBI" id="CHEBI:29105"/>
    </cofactor>
</comment>
<keyword evidence="16" id="KW-1185">Reference proteome</keyword>
<dbReference type="InterPro" id="IPR011013">
    <property type="entry name" value="Gal_mutarotase_sf_dom"/>
</dbReference>
<dbReference type="InterPro" id="IPR013780">
    <property type="entry name" value="Glyco_hydro_b"/>
</dbReference>
<dbReference type="GO" id="GO:0046872">
    <property type="term" value="F:metal ion binding"/>
    <property type="evidence" value="ECO:0007669"/>
    <property type="project" value="UniProtKB-KW"/>
</dbReference>
<dbReference type="Gene3D" id="2.60.40.1180">
    <property type="entry name" value="Golgi alpha-mannosidase II"/>
    <property type="match status" value="1"/>
</dbReference>
<keyword evidence="12" id="KW-0326">Glycosidase</keyword>
<evidence type="ECO:0000256" key="5">
    <source>
        <dbReference type="ARBA" id="ARBA00022692"/>
    </source>
</evidence>
<dbReference type="Pfam" id="PF03600">
    <property type="entry name" value="CitMHS"/>
    <property type="match status" value="1"/>
</dbReference>
<dbReference type="GO" id="GO:0055085">
    <property type="term" value="P:transmembrane transport"/>
    <property type="evidence" value="ECO:0007669"/>
    <property type="project" value="InterPro"/>
</dbReference>
<keyword evidence="6" id="KW-0479">Metal-binding</keyword>
<evidence type="ECO:0000256" key="3">
    <source>
        <dbReference type="ARBA" id="ARBA00009792"/>
    </source>
</evidence>
<dbReference type="Pfam" id="PF09261">
    <property type="entry name" value="Alpha-mann_mid"/>
    <property type="match status" value="1"/>
</dbReference>
<evidence type="ECO:0000256" key="4">
    <source>
        <dbReference type="ARBA" id="ARBA00022448"/>
    </source>
</evidence>
<feature type="compositionally biased region" description="Basic and acidic residues" evidence="13">
    <location>
        <begin position="1459"/>
        <end position="1471"/>
    </location>
</feature>
<feature type="compositionally biased region" description="Basic and acidic residues" evidence="13">
    <location>
        <begin position="1587"/>
        <end position="1596"/>
    </location>
</feature>
<evidence type="ECO:0000256" key="2">
    <source>
        <dbReference type="ARBA" id="ARBA00004141"/>
    </source>
</evidence>
<evidence type="ECO:0000256" key="12">
    <source>
        <dbReference type="ARBA" id="ARBA00023295"/>
    </source>
</evidence>
<protein>
    <submittedName>
        <fullName evidence="15">(diamondback moth) hypothetical protein</fullName>
    </submittedName>
</protein>
<dbReference type="InterPro" id="IPR015341">
    <property type="entry name" value="Glyco_hydro_38_cen"/>
</dbReference>
<keyword evidence="7" id="KW-0378">Hydrolase</keyword>
<keyword evidence="10" id="KW-0472">Membrane</keyword>
<evidence type="ECO:0000256" key="1">
    <source>
        <dbReference type="ARBA" id="ARBA00001947"/>
    </source>
</evidence>
<feature type="region of interest" description="Disordered" evidence="13">
    <location>
        <begin position="1459"/>
        <end position="1483"/>
    </location>
</feature>
<dbReference type="FunFam" id="1.20.1270.50:FF:000002">
    <property type="entry name" value="Alpha-mannosidase"/>
    <property type="match status" value="1"/>
</dbReference>
<dbReference type="GO" id="GO:0005764">
    <property type="term" value="C:lysosome"/>
    <property type="evidence" value="ECO:0007669"/>
    <property type="project" value="TreeGrafter"/>
</dbReference>
<dbReference type="GO" id="GO:0006013">
    <property type="term" value="P:mannose metabolic process"/>
    <property type="evidence" value="ECO:0007669"/>
    <property type="project" value="InterPro"/>
</dbReference>
<dbReference type="InterPro" id="IPR011330">
    <property type="entry name" value="Glyco_hydro/deAcase_b/a-brl"/>
</dbReference>
<dbReference type="InterPro" id="IPR048534">
    <property type="entry name" value="Man2a1-like_dom"/>
</dbReference>
<keyword evidence="11" id="KW-1015">Disulfide bond</keyword>
<evidence type="ECO:0000256" key="6">
    <source>
        <dbReference type="ARBA" id="ARBA00022723"/>
    </source>
</evidence>
<accession>A0A8S4G825</accession>
<feature type="compositionally biased region" description="Basic and acidic residues" evidence="13">
    <location>
        <begin position="1566"/>
        <end position="1577"/>
    </location>
</feature>
<feature type="region of interest" description="Disordered" evidence="13">
    <location>
        <begin position="1303"/>
        <end position="1325"/>
    </location>
</feature>
<keyword evidence="9" id="KW-1133">Transmembrane helix</keyword>
<feature type="compositionally biased region" description="Polar residues" evidence="13">
    <location>
        <begin position="1472"/>
        <end position="1483"/>
    </location>
</feature>
<dbReference type="Gene3D" id="1.20.1270.50">
    <property type="entry name" value="Glycoside hydrolase family 38, central domain"/>
    <property type="match status" value="2"/>
</dbReference>
<evidence type="ECO:0000313" key="15">
    <source>
        <dbReference type="EMBL" id="CAG9135092.1"/>
    </source>
</evidence>
<dbReference type="Pfam" id="PF01074">
    <property type="entry name" value="Glyco_hydro_38N"/>
    <property type="match status" value="1"/>
</dbReference>
<dbReference type="InterPro" id="IPR037094">
    <property type="entry name" value="Glyco_hydro_38_cen_sf"/>
</dbReference>
<evidence type="ECO:0000259" key="14">
    <source>
        <dbReference type="SMART" id="SM00872"/>
    </source>
</evidence>
<feature type="domain" description="Glycoside hydrolase family 38 central" evidence="14">
    <location>
        <begin position="443"/>
        <end position="516"/>
    </location>
</feature>
<dbReference type="SUPFAM" id="SSF88713">
    <property type="entry name" value="Glycoside hydrolase/deacetylase"/>
    <property type="match status" value="1"/>
</dbReference>
<dbReference type="Pfam" id="PF07748">
    <property type="entry name" value="Glyco_hydro_38C"/>
    <property type="match status" value="1"/>
</dbReference>
<dbReference type="PANTHER" id="PTHR11607:SF3">
    <property type="entry name" value="LYSOSOMAL ALPHA-MANNOSIDASE"/>
    <property type="match status" value="1"/>
</dbReference>
<dbReference type="SUPFAM" id="SSF88688">
    <property type="entry name" value="Families 57/38 glycoside transferase middle domain"/>
    <property type="match status" value="1"/>
</dbReference>
<dbReference type="InterPro" id="IPR028995">
    <property type="entry name" value="Glyco_hydro_57/38_cen_sf"/>
</dbReference>
<dbReference type="Proteomes" id="UP000653454">
    <property type="component" value="Unassembled WGS sequence"/>
</dbReference>
<dbReference type="InterPro" id="IPR027291">
    <property type="entry name" value="Glyco_hydro_38_N_sf"/>
</dbReference>
<evidence type="ECO:0000313" key="16">
    <source>
        <dbReference type="Proteomes" id="UP000653454"/>
    </source>
</evidence>
<dbReference type="InterPro" id="IPR004680">
    <property type="entry name" value="Cit_transptr-like_dom"/>
</dbReference>
<sequence>MFVRSDVSGLASAFVDNIPLTTMMVRVIAALADPNGLGLPLAPLAWALSFGACLGGNGTLIGASANVVCAGVAEQHGYRFTFLEYLKIGFPVMIGNLLVASQCPQTREGALNVHLIPHSHMDAGWVKTFDEYYYGTRTQVSTANVQLIFHSVLSELLHDKNRKFTFAESAYFWRWWKEQRPSMRNLFRSLVQEGRIEIAGGSWVQNDEATADYEAIIDGYTWGLRKINDTLGPCAKPKAAWQIDTYGHSREQASLLAQMGYDGLFISRVDYKEREAMIDEDRLEFMWRGSDLLGKMSDIMTHTLFNLYNPPEGFCFDFLCNDEPIMNDPESNIYNADKRISYFNTKVSEFIAHIEHQAKYYDHDNIVVMMGGDFAYQSAASWYMNMDKLINHVHKHSANLSDINIFYSSPSCYLKAIYLYGRRDKTMHTEKGDYFPYGTDAQTYWSGYYTSRPSLKYLIRRSHQFLQVFKQLSVITRFDDSYELHLLRHAVSLAHHHDAITGTSQQHVANDFIRTLTDALDASMKKVSVMLSHLTPSWGGSRRTKNQQQFVVCHDLNVSQCIFSETQDTLLLLLYNPSSVKTYHFVRLPATMLSYSIKDANDDDVEYQLLPLPPPVINLPGRRSAALQELVFEAESVPALGYASFYVTAVHDAVKENAFTKNTNSEENLDKIYCISNEYIRVHVNKDSGLLESLQHQDGARVQVLQNFFYYSQTTAPVHSGAYSFRPGSVDAVPVSDKASIHTIRGPIVKEIRQRFSDWVSQVIRLYRGEEFVELEWVIGPVPLGTDLGKEVVSRFSTNISSQEFFTDSNGRQMMRRTCWNETNTAEKMQKYLPSCYYPVTSRICVQGNDSSGLCVLVDRSQGGTSYRPGEVEVMVHRRLLTDDGFGLEESLNEEEGGVGLIVRGKHRIVFGRRKPEDKQSFFDRASQAALRWKYEPWAFLASGDRINRRKWANVRNKRFSSLHSHGVPPRVHVLTLEPWRGGAVLLRLENTLTDNSTQAEAGTITVDLRKLFLQRHITSVRETTLAANQWLDEARQMDWSSRYIYSGGNDAFGLEDVPDAYGNDGHVIDYDDTYNYGQRKQREPVDNENEMDHSMRNYGIKSRSKRESNKVTPENVIRNSGFEEYEARHILKDVTEDQDDVTKSIYEMYYKTNSGYSRKNNERTVHRKLNSNMAPILSPLQNSHSKKIENKSNGEELYYEHSFESKIKHDSLEPDFNLNRKRREILIEKDNLFNKPKRSQTKSLGAFMPFFITDEKLDRRLREHRKTEAHRQISAEENSSPLVKDMFVKKLDTKAIKRSFDDDDYDSDETPKIKYNPPPSPMKIVSTTTATVRSTTIEEELIQSDEEDVETTKSSTILSTTKVTTEASKSSPTLTSTETPVTTVQQKSFSLRRIARVTEQTQYNIFDDEDKFRDSSKEEKGYIPSKSFKGLFSDDEAKKQSSTKVYQLNVKSIFQKKYGDKTESSTEQSEKLSTPSKISSYSTTDEIDLKLKEFFENNIKIDSNDDKHANVPALNTAVTDKIMEQNPTEPEKEEKKGSRKTQRDIKYRSDENEARAAADQITDDNEYHNAEEDFSNKRRKRAIPVKKREEMKDTSEPEAEDENFIVTLRPTQIRTFVIRFKS</sequence>
<dbReference type="GO" id="GO:0030246">
    <property type="term" value="F:carbohydrate binding"/>
    <property type="evidence" value="ECO:0007669"/>
    <property type="project" value="InterPro"/>
</dbReference>
<keyword evidence="4" id="KW-0813">Transport</keyword>
<evidence type="ECO:0000256" key="13">
    <source>
        <dbReference type="SAM" id="MobiDB-lite"/>
    </source>
</evidence>
<dbReference type="SMART" id="SM00872">
    <property type="entry name" value="Alpha-mann_mid"/>
    <property type="match status" value="1"/>
</dbReference>
<dbReference type="PANTHER" id="PTHR11607">
    <property type="entry name" value="ALPHA-MANNOSIDASE"/>
    <property type="match status" value="1"/>
</dbReference>
<feature type="region of interest" description="Disordered" evidence="13">
    <location>
        <begin position="1520"/>
        <end position="1600"/>
    </location>
</feature>
<dbReference type="Gene3D" id="2.70.98.30">
    <property type="entry name" value="Golgi alpha-mannosidase II, domain 4"/>
    <property type="match status" value="1"/>
</dbReference>
<keyword evidence="5" id="KW-0812">Transmembrane</keyword>
<evidence type="ECO:0000256" key="9">
    <source>
        <dbReference type="ARBA" id="ARBA00022989"/>
    </source>
</evidence>
<dbReference type="InterPro" id="IPR050843">
    <property type="entry name" value="Glycosyl_Hydrlase_38"/>
</dbReference>
<dbReference type="GO" id="GO:0004559">
    <property type="term" value="F:alpha-mannosidase activity"/>
    <property type="evidence" value="ECO:0007669"/>
    <property type="project" value="InterPro"/>
</dbReference>